<name>A0ABR0BWZ2_PURLI</name>
<dbReference type="Proteomes" id="UP001287286">
    <property type="component" value="Unassembled WGS sequence"/>
</dbReference>
<protein>
    <submittedName>
        <fullName evidence="2">Uncharacterized protein</fullName>
    </submittedName>
</protein>
<reference evidence="2 3" key="1">
    <citation type="journal article" date="2024" name="Microbiol. Resour. Announc.">
        <title>Genome annotations for the ascomycete fungi Trichoderma harzianum, Trichoderma aggressivum, and Purpureocillium lilacinum.</title>
        <authorList>
            <person name="Beijen E.P.W."/>
            <person name="Ohm R.A."/>
        </authorList>
    </citation>
    <scope>NUCLEOTIDE SEQUENCE [LARGE SCALE GENOMIC DNA]</scope>
    <source>
        <strain evidence="2 3">CBS 150709</strain>
    </source>
</reference>
<accession>A0ABR0BWZ2</accession>
<feature type="region of interest" description="Disordered" evidence="1">
    <location>
        <begin position="46"/>
        <end position="92"/>
    </location>
</feature>
<comment type="caution">
    <text evidence="2">The sequence shown here is derived from an EMBL/GenBank/DDBJ whole genome shotgun (WGS) entry which is preliminary data.</text>
</comment>
<proteinExistence type="predicted"/>
<keyword evidence="3" id="KW-1185">Reference proteome</keyword>
<evidence type="ECO:0000256" key="1">
    <source>
        <dbReference type="SAM" id="MobiDB-lite"/>
    </source>
</evidence>
<evidence type="ECO:0000313" key="3">
    <source>
        <dbReference type="Proteomes" id="UP001287286"/>
    </source>
</evidence>
<dbReference type="EMBL" id="JAWRVI010000024">
    <property type="protein sequence ID" value="KAK4088564.1"/>
    <property type="molecule type" value="Genomic_DNA"/>
</dbReference>
<sequence length="92" mass="10038">MAPRVAPRSRSLETHRRLLEFTRRLSPLGSPPDRCTALRCDMATTNRISPSGLCSKSTSTTPSSRRRPGNAVSVPLQRTTPDAESAPSFSDK</sequence>
<evidence type="ECO:0000313" key="2">
    <source>
        <dbReference type="EMBL" id="KAK4088564.1"/>
    </source>
</evidence>
<feature type="compositionally biased region" description="Polar residues" evidence="1">
    <location>
        <begin position="46"/>
        <end position="56"/>
    </location>
</feature>
<organism evidence="2 3">
    <name type="scientific">Purpureocillium lilacinum</name>
    <name type="common">Paecilomyces lilacinus</name>
    <dbReference type="NCBI Taxonomy" id="33203"/>
    <lineage>
        <taxon>Eukaryota</taxon>
        <taxon>Fungi</taxon>
        <taxon>Dikarya</taxon>
        <taxon>Ascomycota</taxon>
        <taxon>Pezizomycotina</taxon>
        <taxon>Sordariomycetes</taxon>
        <taxon>Hypocreomycetidae</taxon>
        <taxon>Hypocreales</taxon>
        <taxon>Ophiocordycipitaceae</taxon>
        <taxon>Purpureocillium</taxon>
    </lineage>
</organism>
<gene>
    <name evidence="2" type="ORF">Purlil1_7115</name>
</gene>